<organism evidence="2 3">
    <name type="scientific">Meloidogyne incognita</name>
    <name type="common">Southern root-knot nematode worm</name>
    <name type="synonym">Oxyuris incognita</name>
    <dbReference type="NCBI Taxonomy" id="6306"/>
    <lineage>
        <taxon>Eukaryota</taxon>
        <taxon>Metazoa</taxon>
        <taxon>Ecdysozoa</taxon>
        <taxon>Nematoda</taxon>
        <taxon>Chromadorea</taxon>
        <taxon>Rhabditida</taxon>
        <taxon>Tylenchina</taxon>
        <taxon>Tylenchomorpha</taxon>
        <taxon>Tylenchoidea</taxon>
        <taxon>Meloidogynidae</taxon>
        <taxon>Meloidogyninae</taxon>
        <taxon>Meloidogyne</taxon>
        <taxon>Meloidogyne incognita group</taxon>
    </lineage>
</organism>
<proteinExistence type="predicted"/>
<keyword evidence="1" id="KW-0732">Signal</keyword>
<feature type="signal peptide" evidence="1">
    <location>
        <begin position="1"/>
        <end position="19"/>
    </location>
</feature>
<name>A0A914LEH0_MELIC</name>
<reference evidence="3" key="1">
    <citation type="submission" date="2022-11" db="UniProtKB">
        <authorList>
            <consortium name="WormBaseParasite"/>
        </authorList>
    </citation>
    <scope>IDENTIFICATION</scope>
</reference>
<dbReference type="AlphaFoldDB" id="A0A914LEH0"/>
<protein>
    <submittedName>
        <fullName evidence="3">Uncharacterized protein</fullName>
    </submittedName>
</protein>
<dbReference type="Proteomes" id="UP000887563">
    <property type="component" value="Unplaced"/>
</dbReference>
<sequence>MLVVLLTGVLLEFIDEVVAGRAVIGRGVVTLAALLELAEETVDNTVANVLFEPVEEFVTGISAVVGTCIIPQMFEKLLEINGTPIAIVVVVVCKIAVEIDGSVLLVFVEFVRELAVVAAILL</sequence>
<evidence type="ECO:0000256" key="1">
    <source>
        <dbReference type="SAM" id="SignalP"/>
    </source>
</evidence>
<dbReference type="WBParaSite" id="Minc3s00449g12503">
    <property type="protein sequence ID" value="Minc3s00449g12503"/>
    <property type="gene ID" value="Minc3s00449g12503"/>
</dbReference>
<keyword evidence="2" id="KW-1185">Reference proteome</keyword>
<feature type="chain" id="PRO_5037248863" evidence="1">
    <location>
        <begin position="20"/>
        <end position="122"/>
    </location>
</feature>
<evidence type="ECO:0000313" key="3">
    <source>
        <dbReference type="WBParaSite" id="Minc3s00449g12503"/>
    </source>
</evidence>
<evidence type="ECO:0000313" key="2">
    <source>
        <dbReference type="Proteomes" id="UP000887563"/>
    </source>
</evidence>
<accession>A0A914LEH0</accession>